<dbReference type="GO" id="GO:0000724">
    <property type="term" value="P:double-strand break repair via homologous recombination"/>
    <property type="evidence" value="ECO:0007669"/>
    <property type="project" value="TreeGrafter"/>
</dbReference>
<dbReference type="AlphaFoldDB" id="A0A9W6BG25"/>
<dbReference type="PANTHER" id="PTHR20973">
    <property type="entry name" value="NON-SMC ELEMENT 1-RELATED"/>
    <property type="match status" value="1"/>
</dbReference>
<comment type="subcellular location">
    <subcellularLocation>
        <location evidence="1">Nucleus</location>
    </subcellularLocation>
</comment>
<dbReference type="InterPro" id="IPR036388">
    <property type="entry name" value="WH-like_DNA-bd_sf"/>
</dbReference>
<keyword evidence="1" id="KW-0234">DNA repair</keyword>
<keyword evidence="1" id="KW-0227">DNA damage</keyword>
<dbReference type="Pfam" id="PF07574">
    <property type="entry name" value="SMC_Nse1"/>
    <property type="match status" value="1"/>
</dbReference>
<sequence>MPPRQAGGAGRGQQQGADDGAGPSTSSATFPEYVAFTLGQAIISEGWLPEVDVKAMVRRLAQRRDDSAYKDVLAKLQKDTHFLGLAIERIKFPWNDEWYVCVVDKEKDEAAKQMGAKYNPDEVQYFRSVVEALCEAQPQEEGGLLAAVSQIALKTLDVQRQGQQASQAAGSQAAAKARKLSQMDKEAALKAFAQDGWLHQPQQGYYTLGPRALGELKDWILSLVPAEIAEKLQTDYM</sequence>
<keyword evidence="4" id="KW-1185">Reference proteome</keyword>
<keyword evidence="1" id="KW-0862">Zinc</keyword>
<keyword evidence="1" id="KW-0833">Ubl conjugation pathway</keyword>
<dbReference type="Proteomes" id="UP001165080">
    <property type="component" value="Unassembled WGS sequence"/>
</dbReference>
<keyword evidence="1" id="KW-0808">Transferase</keyword>
<keyword evidence="1" id="KW-0479">Metal-binding</keyword>
<reference evidence="3 4" key="1">
    <citation type="journal article" date="2023" name="Commun. Biol.">
        <title>Reorganization of the ancestral sex-determining regions during the evolution of trioecy in Pleodorina starrii.</title>
        <authorList>
            <person name="Takahashi K."/>
            <person name="Suzuki S."/>
            <person name="Kawai-Toyooka H."/>
            <person name="Yamamoto K."/>
            <person name="Hamaji T."/>
            <person name="Ootsuki R."/>
            <person name="Yamaguchi H."/>
            <person name="Kawachi M."/>
            <person name="Higashiyama T."/>
            <person name="Nozaki H."/>
        </authorList>
    </citation>
    <scope>NUCLEOTIDE SEQUENCE [LARGE SCALE GENOMIC DNA]</scope>
    <source>
        <strain evidence="3 4">NIES-4479</strain>
    </source>
</reference>
<proteinExistence type="inferred from homology"/>
<protein>
    <recommendedName>
        <fullName evidence="1">Non-structural maintenance of chromosomes element 1 homolog</fullName>
        <ecNumber evidence="1">2.3.2.27</ecNumber>
    </recommendedName>
</protein>
<evidence type="ECO:0000313" key="4">
    <source>
        <dbReference type="Proteomes" id="UP001165080"/>
    </source>
</evidence>
<name>A0A9W6BG25_9CHLO</name>
<dbReference type="PANTHER" id="PTHR20973:SF0">
    <property type="entry name" value="NON-STRUCTURAL MAINTENANCE OF CHROMOSOMES ELEMENT 1 HOMOLOG"/>
    <property type="match status" value="1"/>
</dbReference>
<accession>A0A9W6BG25</accession>
<dbReference type="EMBL" id="BRXU01000004">
    <property type="protein sequence ID" value="GLC51140.1"/>
    <property type="molecule type" value="Genomic_DNA"/>
</dbReference>
<dbReference type="Gene3D" id="1.10.10.10">
    <property type="entry name" value="Winged helix-like DNA-binding domain superfamily/Winged helix DNA-binding domain"/>
    <property type="match status" value="1"/>
</dbReference>
<comment type="subunit">
    <text evidence="1">Component of the Smc5-Smc6 complex.</text>
</comment>
<dbReference type="OrthoDB" id="185455at2759"/>
<comment type="caution">
    <text evidence="3">The sequence shown here is derived from an EMBL/GenBank/DDBJ whole genome shotgun (WGS) entry which is preliminary data.</text>
</comment>
<evidence type="ECO:0000256" key="2">
    <source>
        <dbReference type="SAM" id="MobiDB-lite"/>
    </source>
</evidence>
<evidence type="ECO:0000256" key="1">
    <source>
        <dbReference type="RuleBase" id="RU368018"/>
    </source>
</evidence>
<comment type="catalytic activity">
    <reaction evidence="1">
        <text>S-ubiquitinyl-[E2 ubiquitin-conjugating enzyme]-L-cysteine + [acceptor protein]-L-lysine = [E2 ubiquitin-conjugating enzyme]-L-cysteine + N(6)-ubiquitinyl-[acceptor protein]-L-lysine.</text>
        <dbReference type="EC" id="2.3.2.27"/>
    </reaction>
</comment>
<evidence type="ECO:0000313" key="3">
    <source>
        <dbReference type="EMBL" id="GLC51140.1"/>
    </source>
</evidence>
<dbReference type="InterPro" id="IPR011513">
    <property type="entry name" value="Nse1"/>
</dbReference>
<keyword evidence="1" id="KW-0233">DNA recombination</keyword>
<dbReference type="EC" id="2.3.2.27" evidence="1"/>
<dbReference type="GO" id="GO:0008270">
    <property type="term" value="F:zinc ion binding"/>
    <property type="evidence" value="ECO:0007669"/>
    <property type="project" value="UniProtKB-KW"/>
</dbReference>
<keyword evidence="1" id="KW-0539">Nucleus</keyword>
<dbReference type="GO" id="GO:0005634">
    <property type="term" value="C:nucleus"/>
    <property type="evidence" value="ECO:0007669"/>
    <property type="project" value="UniProtKB-SubCell"/>
</dbReference>
<dbReference type="GO" id="GO:0061630">
    <property type="term" value="F:ubiquitin protein ligase activity"/>
    <property type="evidence" value="ECO:0007669"/>
    <property type="project" value="UniProtKB-EC"/>
</dbReference>
<keyword evidence="1" id="KW-0863">Zinc-finger</keyword>
<comment type="similarity">
    <text evidence="1">Belongs to the NSE1 family.</text>
</comment>
<feature type="region of interest" description="Disordered" evidence="2">
    <location>
        <begin position="1"/>
        <end position="26"/>
    </location>
</feature>
<organism evidence="3 4">
    <name type="scientific">Pleodorina starrii</name>
    <dbReference type="NCBI Taxonomy" id="330485"/>
    <lineage>
        <taxon>Eukaryota</taxon>
        <taxon>Viridiplantae</taxon>
        <taxon>Chlorophyta</taxon>
        <taxon>core chlorophytes</taxon>
        <taxon>Chlorophyceae</taxon>
        <taxon>CS clade</taxon>
        <taxon>Chlamydomonadales</taxon>
        <taxon>Volvocaceae</taxon>
        <taxon>Pleodorina</taxon>
    </lineage>
</organism>
<dbReference type="GO" id="GO:0030915">
    <property type="term" value="C:Smc5-Smc6 complex"/>
    <property type="evidence" value="ECO:0007669"/>
    <property type="project" value="UniProtKB-UniRule"/>
</dbReference>
<gene>
    <name evidence="3" type="primary">PLEST007286</name>
    <name evidence="3" type="ORF">PLESTB_000470200</name>
</gene>